<evidence type="ECO:0000313" key="1">
    <source>
        <dbReference type="EMBL" id="KKK63404.1"/>
    </source>
</evidence>
<protein>
    <submittedName>
        <fullName evidence="1">Uncharacterized protein</fullName>
    </submittedName>
</protein>
<name>A0A0F8ZAD8_9ZZZZ</name>
<dbReference type="AlphaFoldDB" id="A0A0F8ZAD8"/>
<accession>A0A0F8ZAD8</accession>
<dbReference type="EMBL" id="LAZR01061530">
    <property type="protein sequence ID" value="KKK63404.1"/>
    <property type="molecule type" value="Genomic_DNA"/>
</dbReference>
<gene>
    <name evidence="1" type="ORF">LCGC14_2994640</name>
</gene>
<proteinExistence type="predicted"/>
<reference evidence="1" key="1">
    <citation type="journal article" date="2015" name="Nature">
        <title>Complex archaea that bridge the gap between prokaryotes and eukaryotes.</title>
        <authorList>
            <person name="Spang A."/>
            <person name="Saw J.H."/>
            <person name="Jorgensen S.L."/>
            <person name="Zaremba-Niedzwiedzka K."/>
            <person name="Martijn J."/>
            <person name="Lind A.E."/>
            <person name="van Eijk R."/>
            <person name="Schleper C."/>
            <person name="Guy L."/>
            <person name="Ettema T.J."/>
        </authorList>
    </citation>
    <scope>NUCLEOTIDE SEQUENCE</scope>
</reference>
<organism evidence="1">
    <name type="scientific">marine sediment metagenome</name>
    <dbReference type="NCBI Taxonomy" id="412755"/>
    <lineage>
        <taxon>unclassified sequences</taxon>
        <taxon>metagenomes</taxon>
        <taxon>ecological metagenomes</taxon>
    </lineage>
</organism>
<comment type="caution">
    <text evidence="1">The sequence shown here is derived from an EMBL/GenBank/DDBJ whole genome shotgun (WGS) entry which is preliminary data.</text>
</comment>
<sequence length="165" mass="19977">MLDIIGHFCFLIFAQGKWQEKYKVKLITEIKKDFLRYAYWDPMYDIPVKLFNPLVKDEDYDVCDLCLELITRFKYKLGFNEGLIRFSHKLIRLKDIERLFIKILTDPQVKKVYFLLLDQNSYIKALNVPKIIKNIKEQQINANKFFSLLEEEKIDYSLIYEIIKY</sequence>